<evidence type="ECO:0000313" key="7">
    <source>
        <dbReference type="Proteomes" id="UP000694846"/>
    </source>
</evidence>
<evidence type="ECO:0000259" key="5">
    <source>
        <dbReference type="Pfam" id="PF05485"/>
    </source>
</evidence>
<keyword evidence="2" id="KW-0863">Zinc-finger</keyword>
<dbReference type="InterPro" id="IPR048365">
    <property type="entry name" value="TNP-like_RNaseH_N"/>
</dbReference>
<organism evidence="7 8">
    <name type="scientific">Sipha flava</name>
    <name type="common">yellow sugarcane aphid</name>
    <dbReference type="NCBI Taxonomy" id="143950"/>
    <lineage>
        <taxon>Eukaryota</taxon>
        <taxon>Metazoa</taxon>
        <taxon>Ecdysozoa</taxon>
        <taxon>Arthropoda</taxon>
        <taxon>Hexapoda</taxon>
        <taxon>Insecta</taxon>
        <taxon>Pterygota</taxon>
        <taxon>Neoptera</taxon>
        <taxon>Paraneoptera</taxon>
        <taxon>Hemiptera</taxon>
        <taxon>Sternorrhyncha</taxon>
        <taxon>Aphidomorpha</taxon>
        <taxon>Aphidoidea</taxon>
        <taxon>Aphididae</taxon>
        <taxon>Sipha</taxon>
    </lineage>
</organism>
<feature type="domain" description="Transposable element P transposase-like RNase H" evidence="6">
    <location>
        <begin position="64"/>
        <end position="131"/>
    </location>
</feature>
<name>A0A8B8G4R6_9HEMI</name>
<gene>
    <name evidence="8" type="primary">LOC112688974</name>
</gene>
<keyword evidence="1" id="KW-0479">Metal-binding</keyword>
<dbReference type="AlphaFoldDB" id="A0A8B8G4R6"/>
<dbReference type="GO" id="GO:0008270">
    <property type="term" value="F:zinc ion binding"/>
    <property type="evidence" value="ECO:0007669"/>
    <property type="project" value="UniProtKB-KW"/>
</dbReference>
<dbReference type="RefSeq" id="XP_025418229.1">
    <property type="nucleotide sequence ID" value="XM_025562444.1"/>
</dbReference>
<evidence type="ECO:0000256" key="2">
    <source>
        <dbReference type="ARBA" id="ARBA00022771"/>
    </source>
</evidence>
<dbReference type="Proteomes" id="UP000694846">
    <property type="component" value="Unplaced"/>
</dbReference>
<evidence type="ECO:0000313" key="8">
    <source>
        <dbReference type="RefSeq" id="XP_025418229.1"/>
    </source>
</evidence>
<dbReference type="InterPro" id="IPR038441">
    <property type="entry name" value="THAP_Znf_sf"/>
</dbReference>
<keyword evidence="7" id="KW-1185">Reference proteome</keyword>
<dbReference type="Pfam" id="PF05485">
    <property type="entry name" value="THAP"/>
    <property type="match status" value="1"/>
</dbReference>
<dbReference type="Gene3D" id="6.20.210.20">
    <property type="entry name" value="THAP domain"/>
    <property type="match status" value="1"/>
</dbReference>
<accession>A0A8B8G4R6</accession>
<protein>
    <submittedName>
        <fullName evidence="8">Uncharacterized protein LOC112688974</fullName>
    </submittedName>
</protein>
<dbReference type="GO" id="GO:0003677">
    <property type="term" value="F:DNA binding"/>
    <property type="evidence" value="ECO:0007669"/>
    <property type="project" value="UniProtKB-KW"/>
</dbReference>
<feature type="domain" description="THAP-type" evidence="5">
    <location>
        <begin position="6"/>
        <end position="53"/>
    </location>
</feature>
<evidence type="ECO:0000256" key="3">
    <source>
        <dbReference type="ARBA" id="ARBA00022833"/>
    </source>
</evidence>
<dbReference type="GeneID" id="112688974"/>
<evidence type="ECO:0000256" key="4">
    <source>
        <dbReference type="ARBA" id="ARBA00023125"/>
    </source>
</evidence>
<dbReference type="SUPFAM" id="SSF57716">
    <property type="entry name" value="Glucocorticoid receptor-like (DNA-binding domain)"/>
    <property type="match status" value="1"/>
</dbReference>
<dbReference type="OrthoDB" id="7312725at2759"/>
<dbReference type="InterPro" id="IPR006612">
    <property type="entry name" value="THAP_Znf"/>
</dbReference>
<reference evidence="8" key="1">
    <citation type="submission" date="2025-08" db="UniProtKB">
        <authorList>
            <consortium name="RefSeq"/>
        </authorList>
    </citation>
    <scope>IDENTIFICATION</scope>
    <source>
        <tissue evidence="8">Whole body</tissue>
    </source>
</reference>
<sequence length="139" mass="15720">MSHYIFSCSKSKNSNFGVPKDADIFKTWQKSLGMPLKRSSRVCEIHFEPQDIVTEWMLGLGLSILIFDEISLRESLSVNSKTLTYTGLEDFGGDIQRKEGNEHKANHGFVFMWQSLTEKFTQSIAVFASNGPIKSVHLT</sequence>
<evidence type="ECO:0000256" key="1">
    <source>
        <dbReference type="ARBA" id="ARBA00022723"/>
    </source>
</evidence>
<keyword evidence="3" id="KW-0862">Zinc</keyword>
<evidence type="ECO:0000259" key="6">
    <source>
        <dbReference type="Pfam" id="PF21787"/>
    </source>
</evidence>
<dbReference type="Pfam" id="PF21787">
    <property type="entry name" value="TNP-like_RNaseH_N"/>
    <property type="match status" value="1"/>
</dbReference>
<keyword evidence="4" id="KW-0238">DNA-binding</keyword>
<proteinExistence type="predicted"/>